<name>A0A7Y0L2D3_9FIRM</name>
<keyword evidence="2" id="KW-1185">Reference proteome</keyword>
<organism evidence="1 2">
    <name type="scientific">Sulfobacillus harzensis</name>
    <dbReference type="NCBI Taxonomy" id="2729629"/>
    <lineage>
        <taxon>Bacteria</taxon>
        <taxon>Bacillati</taxon>
        <taxon>Bacillota</taxon>
        <taxon>Clostridia</taxon>
        <taxon>Eubacteriales</taxon>
        <taxon>Clostridiales Family XVII. Incertae Sedis</taxon>
        <taxon>Sulfobacillus</taxon>
    </lineage>
</organism>
<evidence type="ECO:0000313" key="2">
    <source>
        <dbReference type="Proteomes" id="UP000533476"/>
    </source>
</evidence>
<reference evidence="1 2" key="1">
    <citation type="submission" date="2020-04" db="EMBL/GenBank/DDBJ databases">
        <authorList>
            <person name="Zhang R."/>
            <person name="Schippers A."/>
        </authorList>
    </citation>
    <scope>NUCLEOTIDE SEQUENCE [LARGE SCALE GENOMIC DNA]</scope>
    <source>
        <strain evidence="1 2">DSM 109850</strain>
    </source>
</reference>
<evidence type="ECO:0000313" key="1">
    <source>
        <dbReference type="EMBL" id="NMP22032.1"/>
    </source>
</evidence>
<proteinExistence type="predicted"/>
<gene>
    <name evidence="1" type="ORF">HIJ39_06650</name>
</gene>
<protein>
    <submittedName>
        <fullName evidence="1">Uncharacterized protein</fullName>
    </submittedName>
</protein>
<sequence length="141" mass="15092">MTRRTTWVVGIVAAVAVGGVSALKITAPTSPAATFLGSAHIVVMPTTERPGEISAAVAEAKARLAFPRLNPMTRMAVELVVFSNRGVARLQKPEPAWVVTWNQTSWPQGPLASRVPVKPYRHMNVVVNAVKGSVLEIFPSP</sequence>
<dbReference type="Proteomes" id="UP000533476">
    <property type="component" value="Unassembled WGS sequence"/>
</dbReference>
<accession>A0A7Y0L2D3</accession>
<dbReference type="RefSeq" id="WP_169097963.1">
    <property type="nucleotide sequence ID" value="NZ_JABBVZ010000015.1"/>
</dbReference>
<dbReference type="EMBL" id="JABBVZ010000015">
    <property type="protein sequence ID" value="NMP22032.1"/>
    <property type="molecule type" value="Genomic_DNA"/>
</dbReference>
<comment type="caution">
    <text evidence="1">The sequence shown here is derived from an EMBL/GenBank/DDBJ whole genome shotgun (WGS) entry which is preliminary data.</text>
</comment>
<dbReference type="AlphaFoldDB" id="A0A7Y0L2D3"/>